<reference evidence="1" key="2">
    <citation type="submission" date="2023-01" db="EMBL/GenBank/DDBJ databases">
        <title>Draft genome sequence of Litoribrevibacter albus strain NBRC 110071.</title>
        <authorList>
            <person name="Sun Q."/>
            <person name="Mori K."/>
        </authorList>
    </citation>
    <scope>NUCLEOTIDE SEQUENCE</scope>
    <source>
        <strain evidence="1">NBRC 110071</strain>
    </source>
</reference>
<accession>A0AA37SDG0</accession>
<sequence>MRITHTGLDPRWLAKMIVKDMAINGLMYLNVDQSDSFSMTGGISDWPQEAIYEANRV</sequence>
<gene>
    <name evidence="1" type="ORF">GCM10007876_35770</name>
</gene>
<proteinExistence type="predicted"/>
<dbReference type="EMBL" id="BSNM01000016">
    <property type="protein sequence ID" value="GLQ33098.1"/>
    <property type="molecule type" value="Genomic_DNA"/>
</dbReference>
<keyword evidence="2" id="KW-1185">Reference proteome</keyword>
<organism evidence="1 2">
    <name type="scientific">Litoribrevibacter albus</name>
    <dbReference type="NCBI Taxonomy" id="1473156"/>
    <lineage>
        <taxon>Bacteria</taxon>
        <taxon>Pseudomonadati</taxon>
        <taxon>Pseudomonadota</taxon>
        <taxon>Gammaproteobacteria</taxon>
        <taxon>Oceanospirillales</taxon>
        <taxon>Oceanospirillaceae</taxon>
        <taxon>Litoribrevibacter</taxon>
    </lineage>
</organism>
<dbReference type="AlphaFoldDB" id="A0AA37SDG0"/>
<name>A0AA37SDG0_9GAMM</name>
<dbReference type="Proteomes" id="UP001161389">
    <property type="component" value="Unassembled WGS sequence"/>
</dbReference>
<protein>
    <submittedName>
        <fullName evidence="1">Uncharacterized protein</fullName>
    </submittedName>
</protein>
<reference evidence="1" key="1">
    <citation type="journal article" date="2014" name="Int. J. Syst. Evol. Microbiol.">
        <title>Complete genome sequence of Corynebacterium casei LMG S-19264T (=DSM 44701T), isolated from a smear-ripened cheese.</title>
        <authorList>
            <consortium name="US DOE Joint Genome Institute (JGI-PGF)"/>
            <person name="Walter F."/>
            <person name="Albersmeier A."/>
            <person name="Kalinowski J."/>
            <person name="Ruckert C."/>
        </authorList>
    </citation>
    <scope>NUCLEOTIDE SEQUENCE</scope>
    <source>
        <strain evidence="1">NBRC 110071</strain>
    </source>
</reference>
<evidence type="ECO:0000313" key="1">
    <source>
        <dbReference type="EMBL" id="GLQ33098.1"/>
    </source>
</evidence>
<evidence type="ECO:0000313" key="2">
    <source>
        <dbReference type="Proteomes" id="UP001161389"/>
    </source>
</evidence>
<comment type="caution">
    <text evidence="1">The sequence shown here is derived from an EMBL/GenBank/DDBJ whole genome shotgun (WGS) entry which is preliminary data.</text>
</comment>